<reference evidence="13" key="1">
    <citation type="submission" date="2024-02" db="UniProtKB">
        <authorList>
            <consortium name="WormBaseParasite"/>
        </authorList>
    </citation>
    <scope>IDENTIFICATION</scope>
</reference>
<evidence type="ECO:0000256" key="1">
    <source>
        <dbReference type="ARBA" id="ARBA00004141"/>
    </source>
</evidence>
<evidence type="ECO:0000259" key="11">
    <source>
        <dbReference type="PROSITE" id="PS50262"/>
    </source>
</evidence>
<dbReference type="InterPro" id="IPR000276">
    <property type="entry name" value="GPCR_Rhodpsn"/>
</dbReference>
<dbReference type="GO" id="GO:0007200">
    <property type="term" value="P:phospholipase C-activating G protein-coupled receptor signaling pathway"/>
    <property type="evidence" value="ECO:0007669"/>
    <property type="project" value="TreeGrafter"/>
</dbReference>
<protein>
    <recommendedName>
        <fullName evidence="11">G-protein coupled receptors family 1 profile domain-containing protein</fullName>
    </recommendedName>
</protein>
<feature type="domain" description="G-protein coupled receptors family 1 profile" evidence="11">
    <location>
        <begin position="31"/>
        <end position="387"/>
    </location>
</feature>
<feature type="transmembrane region" description="Helical" evidence="10">
    <location>
        <begin position="63"/>
        <end position="87"/>
    </location>
</feature>
<dbReference type="GO" id="GO:0035025">
    <property type="term" value="P:positive regulation of Rho protein signal transduction"/>
    <property type="evidence" value="ECO:0007669"/>
    <property type="project" value="TreeGrafter"/>
</dbReference>
<comment type="subcellular location">
    <subcellularLocation>
        <location evidence="1">Membrane</location>
        <topology evidence="1">Multi-pass membrane protein</topology>
    </subcellularLocation>
</comment>
<evidence type="ECO:0000313" key="12">
    <source>
        <dbReference type="Proteomes" id="UP000887575"/>
    </source>
</evidence>
<dbReference type="InterPro" id="IPR017452">
    <property type="entry name" value="GPCR_Rhodpsn_7TM"/>
</dbReference>
<proteinExistence type="predicted"/>
<keyword evidence="12" id="KW-1185">Reference proteome</keyword>
<evidence type="ECO:0000256" key="4">
    <source>
        <dbReference type="ARBA" id="ARBA00023040"/>
    </source>
</evidence>
<organism evidence="12 13">
    <name type="scientific">Mesorhabditis belari</name>
    <dbReference type="NCBI Taxonomy" id="2138241"/>
    <lineage>
        <taxon>Eukaryota</taxon>
        <taxon>Metazoa</taxon>
        <taxon>Ecdysozoa</taxon>
        <taxon>Nematoda</taxon>
        <taxon>Chromadorea</taxon>
        <taxon>Rhabditida</taxon>
        <taxon>Rhabditina</taxon>
        <taxon>Rhabditomorpha</taxon>
        <taxon>Rhabditoidea</taxon>
        <taxon>Rhabditidae</taxon>
        <taxon>Mesorhabditinae</taxon>
        <taxon>Mesorhabditis</taxon>
    </lineage>
</organism>
<evidence type="ECO:0000256" key="2">
    <source>
        <dbReference type="ARBA" id="ARBA00022692"/>
    </source>
</evidence>
<keyword evidence="7" id="KW-0325">Glycoprotein</keyword>
<dbReference type="GO" id="GO:0004930">
    <property type="term" value="F:G protein-coupled receptor activity"/>
    <property type="evidence" value="ECO:0007669"/>
    <property type="project" value="UniProtKB-KW"/>
</dbReference>
<feature type="transmembrane region" description="Helical" evidence="10">
    <location>
        <begin position="21"/>
        <end position="43"/>
    </location>
</feature>
<sequence>MEDEQHLIDFQLSHKSYIAELWIYGIGVFLGTIAVIVTARRLYGQRRNNFVIAARLMSYKVSLTIADLIILFIYAPTQFIWISTFYWYGGDFMCRAYKFIMTFGFHLTANMQVLIALDRLYITSRLNHVTNVRKNSGQGRFTRYGHNAYIVFAYLLAFSCALPQLFVFQLTQLENGSTQCTSVWTLARKVYYQEKAEYFMKELERSGKYNLDIKLTESEDHSARRSSLIISFDGRSTISSDCATAPLVSDSTRCHSSNTNPNSERSTHSTSPGLLLSVQNVLYKYKRGSVATPGPLRPGWIKNLNEKRRASCPESVHKDVKPWMNTVAVARRNTRRKAFWMLTLNLIFWAPYCILGIVTAVTVFENYIHFQFVCALLVFNAVTNILL</sequence>
<evidence type="ECO:0000256" key="6">
    <source>
        <dbReference type="ARBA" id="ARBA00023170"/>
    </source>
</evidence>
<dbReference type="PANTHER" id="PTHR24232:SF53">
    <property type="entry name" value="G-PROTEIN COUPLED RECEPTORS FAMILY 1 PROFILE DOMAIN-CONTAINING PROTEIN"/>
    <property type="match status" value="1"/>
</dbReference>
<keyword evidence="2 10" id="KW-0812">Transmembrane</keyword>
<dbReference type="PANTHER" id="PTHR24232">
    <property type="entry name" value="G-PROTEIN COUPLED RECEPTOR"/>
    <property type="match status" value="1"/>
</dbReference>
<evidence type="ECO:0000256" key="7">
    <source>
        <dbReference type="ARBA" id="ARBA00023180"/>
    </source>
</evidence>
<keyword evidence="6" id="KW-0675">Receptor</keyword>
<dbReference type="SUPFAM" id="SSF81321">
    <property type="entry name" value="Family A G protein-coupled receptor-like"/>
    <property type="match status" value="1"/>
</dbReference>
<evidence type="ECO:0000256" key="9">
    <source>
        <dbReference type="SAM" id="MobiDB-lite"/>
    </source>
</evidence>
<dbReference type="Pfam" id="PF00001">
    <property type="entry name" value="7tm_1"/>
    <property type="match status" value="1"/>
</dbReference>
<evidence type="ECO:0000313" key="13">
    <source>
        <dbReference type="WBParaSite" id="MBELARI_LOCUS7366"/>
    </source>
</evidence>
<feature type="transmembrane region" description="Helical" evidence="10">
    <location>
        <begin position="339"/>
        <end position="361"/>
    </location>
</feature>
<name>A0AAF3FJT3_9BILA</name>
<dbReference type="AlphaFoldDB" id="A0AAF3FJT3"/>
<keyword evidence="5 10" id="KW-0472">Membrane</keyword>
<keyword evidence="4" id="KW-0297">G-protein coupled receptor</keyword>
<dbReference type="Gene3D" id="1.20.1070.10">
    <property type="entry name" value="Rhodopsin 7-helix transmembrane proteins"/>
    <property type="match status" value="1"/>
</dbReference>
<dbReference type="Proteomes" id="UP000887575">
    <property type="component" value="Unassembled WGS sequence"/>
</dbReference>
<dbReference type="WBParaSite" id="MBELARI_LOCUS7366">
    <property type="protein sequence ID" value="MBELARI_LOCUS7366"/>
    <property type="gene ID" value="MBELARI_LOCUS7366"/>
</dbReference>
<keyword evidence="8" id="KW-0807">Transducer</keyword>
<feature type="transmembrane region" description="Helical" evidence="10">
    <location>
        <begin position="367"/>
        <end position="386"/>
    </location>
</feature>
<evidence type="ECO:0000256" key="3">
    <source>
        <dbReference type="ARBA" id="ARBA00022989"/>
    </source>
</evidence>
<evidence type="ECO:0000256" key="8">
    <source>
        <dbReference type="ARBA" id="ARBA00023224"/>
    </source>
</evidence>
<evidence type="ECO:0000256" key="5">
    <source>
        <dbReference type="ARBA" id="ARBA00023136"/>
    </source>
</evidence>
<dbReference type="PROSITE" id="PS50262">
    <property type="entry name" value="G_PROTEIN_RECEP_F1_2"/>
    <property type="match status" value="1"/>
</dbReference>
<feature type="transmembrane region" description="Helical" evidence="10">
    <location>
        <begin position="148"/>
        <end position="168"/>
    </location>
</feature>
<evidence type="ECO:0000256" key="10">
    <source>
        <dbReference type="SAM" id="Phobius"/>
    </source>
</evidence>
<accession>A0AAF3FJT3</accession>
<keyword evidence="3 10" id="KW-1133">Transmembrane helix</keyword>
<feature type="region of interest" description="Disordered" evidence="9">
    <location>
        <begin position="250"/>
        <end position="271"/>
    </location>
</feature>
<dbReference type="GO" id="GO:0005886">
    <property type="term" value="C:plasma membrane"/>
    <property type="evidence" value="ECO:0007669"/>
    <property type="project" value="TreeGrafter"/>
</dbReference>